<dbReference type="Pfam" id="PF01396">
    <property type="entry name" value="Zn_ribbon_Top1"/>
    <property type="match status" value="3"/>
</dbReference>
<feature type="domain" description="DNA topoisomerase type IA zn finger" evidence="1">
    <location>
        <begin position="69"/>
        <end position="103"/>
    </location>
</feature>
<evidence type="ECO:0000259" key="1">
    <source>
        <dbReference type="Pfam" id="PF01396"/>
    </source>
</evidence>
<dbReference type="InterPro" id="IPR013498">
    <property type="entry name" value="Topo_IA_Znf"/>
</dbReference>
<proteinExistence type="predicted"/>
<evidence type="ECO:0000313" key="2">
    <source>
        <dbReference type="EMBL" id="WAJ70301.1"/>
    </source>
</evidence>
<feature type="domain" description="DNA topoisomerase type IA zn finger" evidence="1">
    <location>
        <begin position="113"/>
        <end position="150"/>
    </location>
</feature>
<reference evidence="2" key="1">
    <citation type="submission" date="2022-10" db="EMBL/GenBank/DDBJ databases">
        <title>Catenovulum adriacola sp. nov. isolated in the Harbour of Susak.</title>
        <authorList>
            <person name="Schoch T."/>
            <person name="Reich S.J."/>
            <person name="Stoeferle S."/>
            <person name="Flaiz M."/>
            <person name="Kazda M."/>
            <person name="Riedel C.U."/>
            <person name="Duerre P."/>
        </authorList>
    </citation>
    <scope>NUCLEOTIDE SEQUENCE</scope>
    <source>
        <strain evidence="2">TS8</strain>
    </source>
</reference>
<organism evidence="2 3">
    <name type="scientific">Catenovulum adriaticum</name>
    <dbReference type="NCBI Taxonomy" id="2984846"/>
    <lineage>
        <taxon>Bacteria</taxon>
        <taxon>Pseudomonadati</taxon>
        <taxon>Pseudomonadota</taxon>
        <taxon>Gammaproteobacteria</taxon>
        <taxon>Alteromonadales</taxon>
        <taxon>Alteromonadaceae</taxon>
        <taxon>Catenovulum</taxon>
    </lineage>
</organism>
<dbReference type="Proteomes" id="UP001163726">
    <property type="component" value="Chromosome"/>
</dbReference>
<keyword evidence="3" id="KW-1185">Reference proteome</keyword>
<dbReference type="PANTHER" id="PTHR42785">
    <property type="entry name" value="DNA TOPOISOMERASE, TYPE IA, CORE"/>
    <property type="match status" value="1"/>
</dbReference>
<name>A0ABY7APW9_9ALTE</name>
<evidence type="ECO:0000313" key="3">
    <source>
        <dbReference type="Proteomes" id="UP001163726"/>
    </source>
</evidence>
<dbReference type="Gene3D" id="3.30.65.10">
    <property type="entry name" value="Bacterial Topoisomerase I, domain 1"/>
    <property type="match status" value="3"/>
</dbReference>
<protein>
    <submittedName>
        <fullName evidence="2">Topoisomerase DNA-binding C4 zinc finger domain-containing protein</fullName>
    </submittedName>
</protein>
<dbReference type="EMBL" id="CP109965">
    <property type="protein sequence ID" value="WAJ70301.1"/>
    <property type="molecule type" value="Genomic_DNA"/>
</dbReference>
<accession>A0ABY7APW9</accession>
<dbReference type="InterPro" id="IPR000380">
    <property type="entry name" value="Topo_IA"/>
</dbReference>
<gene>
    <name evidence="2" type="ORF">OLW01_00315</name>
</gene>
<sequence length="190" mass="21476">MSDKAPELFKQSTAALEKETQSCPECNAELVFRSGKKGPFLGCSTYPKCEYIKPLHQEQDNTNKIIEGSSCPKCQHELAVKHGRYGIFIGCTQYPECDFVDHTDQAETQTTDITCPKCQSGEIIQRQNRFGKLFYACSAYPKCKYALNYQPVSHSCPDCSWPIMVEKKLRGKIQWVCPQKKCGCKIEPAN</sequence>
<keyword evidence="2" id="KW-0238">DNA-binding</keyword>
<dbReference type="RefSeq" id="WP_268074603.1">
    <property type="nucleotide sequence ID" value="NZ_CP109965.1"/>
</dbReference>
<dbReference type="SUPFAM" id="SSF57783">
    <property type="entry name" value="Zinc beta-ribbon"/>
    <property type="match status" value="3"/>
</dbReference>
<dbReference type="PANTHER" id="PTHR42785:SF1">
    <property type="entry name" value="DNA TOPOISOMERASE"/>
    <property type="match status" value="1"/>
</dbReference>
<feature type="domain" description="DNA topoisomerase type IA zn finger" evidence="1">
    <location>
        <begin position="21"/>
        <end position="57"/>
    </location>
</feature>
<dbReference type="GO" id="GO:0003677">
    <property type="term" value="F:DNA binding"/>
    <property type="evidence" value="ECO:0007669"/>
    <property type="project" value="UniProtKB-KW"/>
</dbReference>